<accession>A0A9J5Y5S7</accession>
<comment type="caution">
    <text evidence="1">The sequence shown here is derived from an EMBL/GenBank/DDBJ whole genome shotgun (WGS) entry which is preliminary data.</text>
</comment>
<name>A0A9J5Y5S7_SOLCO</name>
<dbReference type="OrthoDB" id="1937542at2759"/>
<evidence type="ECO:0000313" key="1">
    <source>
        <dbReference type="EMBL" id="KAG5595378.1"/>
    </source>
</evidence>
<organism evidence="1 2">
    <name type="scientific">Solanum commersonii</name>
    <name type="common">Commerson's wild potato</name>
    <name type="synonym">Commerson's nightshade</name>
    <dbReference type="NCBI Taxonomy" id="4109"/>
    <lineage>
        <taxon>Eukaryota</taxon>
        <taxon>Viridiplantae</taxon>
        <taxon>Streptophyta</taxon>
        <taxon>Embryophyta</taxon>
        <taxon>Tracheophyta</taxon>
        <taxon>Spermatophyta</taxon>
        <taxon>Magnoliopsida</taxon>
        <taxon>eudicotyledons</taxon>
        <taxon>Gunneridae</taxon>
        <taxon>Pentapetalae</taxon>
        <taxon>asterids</taxon>
        <taxon>lamiids</taxon>
        <taxon>Solanales</taxon>
        <taxon>Solanaceae</taxon>
        <taxon>Solanoideae</taxon>
        <taxon>Solaneae</taxon>
        <taxon>Solanum</taxon>
    </lineage>
</organism>
<proteinExistence type="predicted"/>
<evidence type="ECO:0008006" key="3">
    <source>
        <dbReference type="Google" id="ProtNLM"/>
    </source>
</evidence>
<keyword evidence="2" id="KW-1185">Reference proteome</keyword>
<protein>
    <recommendedName>
        <fullName evidence="3">Reverse transcriptase zinc-binding domain-containing protein</fullName>
    </recommendedName>
</protein>
<dbReference type="EMBL" id="JACXVP010000007">
    <property type="protein sequence ID" value="KAG5595378.1"/>
    <property type="molecule type" value="Genomic_DNA"/>
</dbReference>
<reference evidence="1 2" key="1">
    <citation type="submission" date="2020-09" db="EMBL/GenBank/DDBJ databases">
        <title>De no assembly of potato wild relative species, Solanum commersonii.</title>
        <authorList>
            <person name="Cho K."/>
        </authorList>
    </citation>
    <scope>NUCLEOTIDE SEQUENCE [LARGE SCALE GENOMIC DNA]</scope>
    <source>
        <strain evidence="1">LZ3.2</strain>
        <tissue evidence="1">Leaf</tissue>
    </source>
</reference>
<dbReference type="Proteomes" id="UP000824120">
    <property type="component" value="Chromosome 7"/>
</dbReference>
<sequence length="196" mass="22510">MDLLTMLGNLQGSSVNLQHKDKSQLLPVKFQEGLDLTNDLGVWRTKLPPNVKWFDASESINHLFLYCPFAADTWCMFITLFGLHCSMTYSIRDAFVNWCTWKVGKSFKRIWSLIPACILWCIWTERNQRCFDGISMVDHALKIKCLVNLFSWVNFTPAKSEGKLRIILIIAASWCQKEDSDFICSHEESIGVAHGI</sequence>
<gene>
    <name evidence="1" type="ORF">H5410_036610</name>
</gene>
<evidence type="ECO:0000313" key="2">
    <source>
        <dbReference type="Proteomes" id="UP000824120"/>
    </source>
</evidence>
<dbReference type="AlphaFoldDB" id="A0A9J5Y5S7"/>